<dbReference type="AlphaFoldDB" id="A0AAD9UFQ9"/>
<dbReference type="Pfam" id="PF10245">
    <property type="entry name" value="MRP-S22"/>
    <property type="match status" value="1"/>
</dbReference>
<dbReference type="Proteomes" id="UP001209878">
    <property type="component" value="Unassembled WGS sequence"/>
</dbReference>
<dbReference type="PANTHER" id="PTHR13071">
    <property type="entry name" value="MITOCHONDRIAL 28S RIBOSOMAL PROTEIN S22"/>
    <property type="match status" value="1"/>
</dbReference>
<name>A0AAD9UFQ9_RIDPI</name>
<evidence type="ECO:0008006" key="3">
    <source>
        <dbReference type="Google" id="ProtNLM"/>
    </source>
</evidence>
<protein>
    <recommendedName>
        <fullName evidence="3">28S ribosomal protein S22, mitochondrial</fullName>
    </recommendedName>
</protein>
<evidence type="ECO:0000313" key="1">
    <source>
        <dbReference type="EMBL" id="KAK2187716.1"/>
    </source>
</evidence>
<keyword evidence="2" id="KW-1185">Reference proteome</keyword>
<dbReference type="EMBL" id="JAODUO010000156">
    <property type="protein sequence ID" value="KAK2187716.1"/>
    <property type="molecule type" value="Genomic_DNA"/>
</dbReference>
<dbReference type="GO" id="GO:0005763">
    <property type="term" value="C:mitochondrial small ribosomal subunit"/>
    <property type="evidence" value="ECO:0007669"/>
    <property type="project" value="TreeGrafter"/>
</dbReference>
<gene>
    <name evidence="1" type="ORF">NP493_156g03065</name>
</gene>
<organism evidence="1 2">
    <name type="scientific">Ridgeia piscesae</name>
    <name type="common">Tubeworm</name>
    <dbReference type="NCBI Taxonomy" id="27915"/>
    <lineage>
        <taxon>Eukaryota</taxon>
        <taxon>Metazoa</taxon>
        <taxon>Spiralia</taxon>
        <taxon>Lophotrochozoa</taxon>
        <taxon>Annelida</taxon>
        <taxon>Polychaeta</taxon>
        <taxon>Sedentaria</taxon>
        <taxon>Canalipalpata</taxon>
        <taxon>Sabellida</taxon>
        <taxon>Siboglinidae</taxon>
        <taxon>Ridgeia</taxon>
    </lineage>
</organism>
<comment type="caution">
    <text evidence="1">The sequence shown here is derived from an EMBL/GenBank/DDBJ whole genome shotgun (WGS) entry which is preliminary data.</text>
</comment>
<proteinExistence type="predicted"/>
<dbReference type="InterPro" id="IPR019374">
    <property type="entry name" value="Ribosomal_mS22"/>
</dbReference>
<accession>A0AAD9UFQ9</accession>
<evidence type="ECO:0000313" key="2">
    <source>
        <dbReference type="Proteomes" id="UP001209878"/>
    </source>
</evidence>
<sequence length="345" mass="40035">MAAPAASRVFFAVHRILTRNSLRCSGHARHLCSGEPGGRSPADAHDPGSLFIQPEVQDILWRVTGFDLDKIFRERPSKDLQPAKYHLLTEKQLQEIQGEAVERGKKRLQMPPVMTCREDVEHILSDNPEIEGFDQHPYVFTDISYNLPDRSRSIVVREPNGKLRMATHNERDRMLQVYFPVPGRMYSIPEMFQEENVERLLRKGKYEYVLDRACVQFEPDDGSYIRVTQRIYEHIASVCEYDQLRSTRHFGGMAFYFAYYKKIDGLLVDMIQRDFLADAADLVKLYHILHPNCESAQQVKVQQVKDEQELIQLYLKFDSHHGGMVELALQTYNESREQTQTNLGN</sequence>
<reference evidence="1" key="1">
    <citation type="journal article" date="2023" name="Mol. Biol. Evol.">
        <title>Third-Generation Sequencing Reveals the Adaptive Role of the Epigenome in Three Deep-Sea Polychaetes.</title>
        <authorList>
            <person name="Perez M."/>
            <person name="Aroh O."/>
            <person name="Sun Y."/>
            <person name="Lan Y."/>
            <person name="Juniper S.K."/>
            <person name="Young C.R."/>
            <person name="Angers B."/>
            <person name="Qian P.Y."/>
        </authorList>
    </citation>
    <scope>NUCLEOTIDE SEQUENCE</scope>
    <source>
        <strain evidence="1">R07B-5</strain>
    </source>
</reference>
<dbReference type="PANTHER" id="PTHR13071:SF4">
    <property type="entry name" value="SMALL RIBOSOMAL SUBUNIT PROTEIN MS22"/>
    <property type="match status" value="1"/>
</dbReference>
<dbReference type="GO" id="GO:0003735">
    <property type="term" value="F:structural constituent of ribosome"/>
    <property type="evidence" value="ECO:0007669"/>
    <property type="project" value="TreeGrafter"/>
</dbReference>